<feature type="domain" description="GHMP kinase C-terminal" evidence="7">
    <location>
        <begin position="187"/>
        <end position="264"/>
    </location>
</feature>
<dbReference type="AlphaFoldDB" id="T1D9V6"/>
<reference evidence="8" key="1">
    <citation type="submission" date="2013-08" db="EMBL/GenBank/DDBJ databases">
        <authorList>
            <person name="Mendez C."/>
            <person name="Richter M."/>
            <person name="Ferrer M."/>
            <person name="Sanchez J."/>
        </authorList>
    </citation>
    <scope>NUCLEOTIDE SEQUENCE</scope>
</reference>
<keyword evidence="2" id="KW-0547">Nucleotide-binding</keyword>
<accession>T1D9V6</accession>
<organism evidence="8">
    <name type="scientific">mine drainage metagenome</name>
    <dbReference type="NCBI Taxonomy" id="410659"/>
    <lineage>
        <taxon>unclassified sequences</taxon>
        <taxon>metagenomes</taxon>
        <taxon>ecological metagenomes</taxon>
    </lineage>
</organism>
<dbReference type="Pfam" id="PF00288">
    <property type="entry name" value="GHMP_kinases_N"/>
    <property type="match status" value="1"/>
</dbReference>
<dbReference type="GO" id="GO:0050201">
    <property type="term" value="F:fucokinase activity"/>
    <property type="evidence" value="ECO:0007669"/>
    <property type="project" value="TreeGrafter"/>
</dbReference>
<evidence type="ECO:0000256" key="5">
    <source>
        <dbReference type="ARBA" id="ARBA00038121"/>
    </source>
</evidence>
<keyword evidence="3 8" id="KW-0418">Kinase</keyword>
<dbReference type="InterPro" id="IPR006204">
    <property type="entry name" value="GHMP_kinase_N_dom"/>
</dbReference>
<evidence type="ECO:0000256" key="3">
    <source>
        <dbReference type="ARBA" id="ARBA00022777"/>
    </source>
</evidence>
<evidence type="ECO:0000256" key="2">
    <source>
        <dbReference type="ARBA" id="ARBA00022741"/>
    </source>
</evidence>
<sequence length="286" mass="31513">MVAENFVPSEIRVSYRITEDARQSIDEIAHSSIREAMRLLQIPSGIQVITATQMPSRGTGIGSSSSCAVGVLNALHSWRGDRVGPRQLAREAVRIEREILREPGGVQDQYTAAYGGLNLIQVDRDDTVSVQSLQVDHDGLETLNQSLMLFFTGVERPSSTIHVHQASAVESHLDEYRTMKDLARMTAAAIEKLDLPEIGRLMEENWELKRRLSEGVTSPTIDEWCAVAKRNGAFGGKLMGAGGGGFLFFVVPPEHQHDVQHALGSLGLMRKPIRLDIRGSSLVFEE</sequence>
<dbReference type="SUPFAM" id="SSF55060">
    <property type="entry name" value="GHMP Kinase, C-terminal domain"/>
    <property type="match status" value="1"/>
</dbReference>
<protein>
    <submittedName>
        <fullName evidence="8">Kinase</fullName>
    </submittedName>
</protein>
<dbReference type="InterPro" id="IPR036554">
    <property type="entry name" value="GHMP_kinase_C_sf"/>
</dbReference>
<evidence type="ECO:0000259" key="6">
    <source>
        <dbReference type="Pfam" id="PF00288"/>
    </source>
</evidence>
<reference evidence="8" key="2">
    <citation type="journal article" date="2014" name="ISME J.">
        <title>Microbial stratification in low pH oxic and suboxic macroscopic growths along an acid mine drainage.</title>
        <authorList>
            <person name="Mendez-Garcia C."/>
            <person name="Mesa V."/>
            <person name="Sprenger R.R."/>
            <person name="Richter M."/>
            <person name="Diez M.S."/>
            <person name="Solano J."/>
            <person name="Bargiela R."/>
            <person name="Golyshina O.V."/>
            <person name="Manteca A."/>
            <person name="Ramos J.L."/>
            <person name="Gallego J.R."/>
            <person name="Llorente I."/>
            <person name="Martins Dos Santos V.A."/>
            <person name="Jensen O.N."/>
            <person name="Pelaez A.I."/>
            <person name="Sanchez J."/>
            <person name="Ferrer M."/>
        </authorList>
    </citation>
    <scope>NUCLEOTIDE SEQUENCE</scope>
</reference>
<dbReference type="GO" id="GO:0005524">
    <property type="term" value="F:ATP binding"/>
    <property type="evidence" value="ECO:0007669"/>
    <property type="project" value="UniProtKB-KW"/>
</dbReference>
<dbReference type="SUPFAM" id="SSF54211">
    <property type="entry name" value="Ribosomal protein S5 domain 2-like"/>
    <property type="match status" value="1"/>
</dbReference>
<dbReference type="EMBL" id="AUZY01000617">
    <property type="protein sequence ID" value="EQD78224.1"/>
    <property type="molecule type" value="Genomic_DNA"/>
</dbReference>
<dbReference type="InterPro" id="IPR013750">
    <property type="entry name" value="GHMP_kinase_C_dom"/>
</dbReference>
<gene>
    <name evidence="8" type="ORF">B1B_00840</name>
</gene>
<dbReference type="GO" id="GO:0042352">
    <property type="term" value="P:GDP-L-fucose salvage"/>
    <property type="evidence" value="ECO:0007669"/>
    <property type="project" value="TreeGrafter"/>
</dbReference>
<evidence type="ECO:0000313" key="8">
    <source>
        <dbReference type="EMBL" id="EQD78224.1"/>
    </source>
</evidence>
<comment type="similarity">
    <text evidence="5">Belongs to the GHMP kinase family.</text>
</comment>
<proteinExistence type="inferred from homology"/>
<keyword evidence="1" id="KW-0808">Transferase</keyword>
<dbReference type="Pfam" id="PF08544">
    <property type="entry name" value="GHMP_kinases_C"/>
    <property type="match status" value="1"/>
</dbReference>
<dbReference type="PANTHER" id="PTHR32463:SF0">
    <property type="entry name" value="L-FUCOSE KINASE"/>
    <property type="match status" value="1"/>
</dbReference>
<keyword evidence="4" id="KW-0067">ATP-binding</keyword>
<name>T1D9V6_9ZZZZ</name>
<evidence type="ECO:0000256" key="1">
    <source>
        <dbReference type="ARBA" id="ARBA00022679"/>
    </source>
</evidence>
<evidence type="ECO:0000256" key="4">
    <source>
        <dbReference type="ARBA" id="ARBA00022840"/>
    </source>
</evidence>
<dbReference type="PANTHER" id="PTHR32463">
    <property type="entry name" value="L-FUCOSE KINASE"/>
    <property type="match status" value="1"/>
</dbReference>
<comment type="caution">
    <text evidence="8">The sequence shown here is derived from an EMBL/GenBank/DDBJ whole genome shotgun (WGS) entry which is preliminary data.</text>
</comment>
<dbReference type="InterPro" id="IPR020568">
    <property type="entry name" value="Ribosomal_Su5_D2-typ_SF"/>
</dbReference>
<dbReference type="Gene3D" id="3.30.230.120">
    <property type="match status" value="1"/>
</dbReference>
<dbReference type="InterPro" id="IPR052203">
    <property type="entry name" value="GHMP_Kinase-Related"/>
</dbReference>
<feature type="domain" description="GHMP kinase N-terminal" evidence="6">
    <location>
        <begin position="36"/>
        <end position="116"/>
    </location>
</feature>
<evidence type="ECO:0000259" key="7">
    <source>
        <dbReference type="Pfam" id="PF08544"/>
    </source>
</evidence>
<dbReference type="InterPro" id="IPR001174">
    <property type="entry name" value="HddA/FKP"/>
</dbReference>
<dbReference type="PRINTS" id="PR00960">
    <property type="entry name" value="LMBPPROTEIN"/>
</dbReference>